<feature type="region of interest" description="Disordered" evidence="1">
    <location>
        <begin position="28"/>
        <end position="68"/>
    </location>
</feature>
<dbReference type="OrthoDB" id="5503150at2"/>
<evidence type="ECO:0000313" key="4">
    <source>
        <dbReference type="Proteomes" id="UP000019678"/>
    </source>
</evidence>
<dbReference type="Proteomes" id="UP000019678">
    <property type="component" value="Unassembled WGS sequence"/>
</dbReference>
<proteinExistence type="predicted"/>
<accession>A0A017TH66</accession>
<evidence type="ECO:0000256" key="2">
    <source>
        <dbReference type="SAM" id="SignalP"/>
    </source>
</evidence>
<keyword evidence="2" id="KW-0732">Signal</keyword>
<dbReference type="PROSITE" id="PS51257">
    <property type="entry name" value="PROKAR_LIPOPROTEIN"/>
    <property type="match status" value="1"/>
</dbReference>
<gene>
    <name evidence="3" type="ORF">CAP_5930</name>
</gene>
<feature type="compositionally biased region" description="Gly residues" evidence="1">
    <location>
        <begin position="34"/>
        <end position="63"/>
    </location>
</feature>
<keyword evidence="4" id="KW-1185">Reference proteome</keyword>
<evidence type="ECO:0000256" key="1">
    <source>
        <dbReference type="SAM" id="MobiDB-lite"/>
    </source>
</evidence>
<evidence type="ECO:0000313" key="3">
    <source>
        <dbReference type="EMBL" id="EYF08170.1"/>
    </source>
</evidence>
<sequence>MRALFPFAFASILALALVPAAAGCDGDTTENPTGSGGSGASGGAGGAGGAGTGGSGGEGGGTTQGPLDPEAALRAAVLVGSCLPDDGINRWLEQFYTGRGGDEIDTLFREKLGCLEAKTNGCEGVTECLGVTVDLTGPCATSCDGNVYEACDDSLHFQHDCGAIGKTCSLEAGGCVTEPVGATCDYSTYVASCVDGTPRACLGVEASGPACASLGLTCGDTSFGDVGCIGNGPACDALTGSTVSVNFDEGIACDGENLRTCVNGFEHNLDCATLGQGFTCQTASFGAFCGLDAACEPGTGASLGCDGDSVMVCNGGRMDRIDCKLLGFTGCDTQLGLCVPSVYTSQP</sequence>
<dbReference type="RefSeq" id="WP_044236119.1">
    <property type="nucleotide sequence ID" value="NZ_ASRX01000005.1"/>
</dbReference>
<comment type="caution">
    <text evidence="3">The sequence shown here is derived from an EMBL/GenBank/DDBJ whole genome shotgun (WGS) entry which is preliminary data.</text>
</comment>
<protein>
    <submittedName>
        <fullName evidence="3">Uncharacterized protein</fullName>
    </submittedName>
</protein>
<reference evidence="3 4" key="1">
    <citation type="submission" date="2013-05" db="EMBL/GenBank/DDBJ databases">
        <title>Genome assembly of Chondromyces apiculatus DSM 436.</title>
        <authorList>
            <person name="Sharma G."/>
            <person name="Khatri I."/>
            <person name="Kaur C."/>
            <person name="Mayilraj S."/>
            <person name="Subramanian S."/>
        </authorList>
    </citation>
    <scope>NUCLEOTIDE SEQUENCE [LARGE SCALE GENOMIC DNA]</scope>
    <source>
        <strain evidence="3 4">DSM 436</strain>
    </source>
</reference>
<feature type="signal peptide" evidence="2">
    <location>
        <begin position="1"/>
        <end position="22"/>
    </location>
</feature>
<dbReference type="AlphaFoldDB" id="A0A017TH66"/>
<organism evidence="3 4">
    <name type="scientific">Chondromyces apiculatus DSM 436</name>
    <dbReference type="NCBI Taxonomy" id="1192034"/>
    <lineage>
        <taxon>Bacteria</taxon>
        <taxon>Pseudomonadati</taxon>
        <taxon>Myxococcota</taxon>
        <taxon>Polyangia</taxon>
        <taxon>Polyangiales</taxon>
        <taxon>Polyangiaceae</taxon>
        <taxon>Chondromyces</taxon>
    </lineage>
</organism>
<name>A0A017TH66_9BACT</name>
<dbReference type="EMBL" id="ASRX01000005">
    <property type="protein sequence ID" value="EYF08170.1"/>
    <property type="molecule type" value="Genomic_DNA"/>
</dbReference>
<feature type="chain" id="PRO_5001500329" evidence="2">
    <location>
        <begin position="23"/>
        <end position="347"/>
    </location>
</feature>